<dbReference type="EMBL" id="LPXN01000057">
    <property type="protein sequence ID" value="KZD12080.1"/>
    <property type="molecule type" value="Genomic_DNA"/>
</dbReference>
<name>A0A154WEZ1_9PROT</name>
<evidence type="ECO:0000313" key="2">
    <source>
        <dbReference type="Proteomes" id="UP000076400"/>
    </source>
</evidence>
<sequence>MPISIYRQAIGTDYNTARMTGMPAYHRIVATIDDSRRHYTRLILPFSTDGMRPDRLLVGVRVDNWLVE</sequence>
<gene>
    <name evidence="1" type="ORF">AUP43_05425</name>
</gene>
<keyword evidence="2" id="KW-1185">Reference proteome</keyword>
<protein>
    <submittedName>
        <fullName evidence="1">Uncharacterized protein</fullName>
    </submittedName>
</protein>
<evidence type="ECO:0000313" key="1">
    <source>
        <dbReference type="EMBL" id="KZD12080.1"/>
    </source>
</evidence>
<dbReference type="Proteomes" id="UP000076400">
    <property type="component" value="Unassembled WGS sequence"/>
</dbReference>
<accession>A0A154WEZ1</accession>
<organism evidence="1 2">
    <name type="scientific">Oceanibaculum pacificum</name>
    <dbReference type="NCBI Taxonomy" id="580166"/>
    <lineage>
        <taxon>Bacteria</taxon>
        <taxon>Pseudomonadati</taxon>
        <taxon>Pseudomonadota</taxon>
        <taxon>Alphaproteobacteria</taxon>
        <taxon>Rhodospirillales</taxon>
        <taxon>Oceanibaculaceae</taxon>
        <taxon>Oceanibaculum</taxon>
    </lineage>
</organism>
<reference evidence="1 2" key="1">
    <citation type="submission" date="2015-12" db="EMBL/GenBank/DDBJ databases">
        <title>Genome sequence of Oceanibaculum pacificum MCCC 1A02656.</title>
        <authorList>
            <person name="Lu L."/>
            <person name="Lai Q."/>
            <person name="Shao Z."/>
            <person name="Qian P."/>
        </authorList>
    </citation>
    <scope>NUCLEOTIDE SEQUENCE [LARGE SCALE GENOMIC DNA]</scope>
    <source>
        <strain evidence="1 2">MCCC 1A02656</strain>
    </source>
</reference>
<dbReference type="AlphaFoldDB" id="A0A154WEZ1"/>
<proteinExistence type="predicted"/>
<comment type="caution">
    <text evidence="1">The sequence shown here is derived from an EMBL/GenBank/DDBJ whole genome shotgun (WGS) entry which is preliminary data.</text>
</comment>